<dbReference type="SMART" id="SM00020">
    <property type="entry name" value="Tryp_SPc"/>
    <property type="match status" value="1"/>
</dbReference>
<sequence>MKNYLSRTLSLCLLCTASLSLAQTQSIEYYMAGLHNQQNTHNNDPLASTTVPDFGIQAIGPELDETDVRYGYAVGLTFKVGTRFLSRCSGTLLTQDWVLTAGHCVDQHTLHTLFKLKDDDVLTHKIMLIGNTDIRDDEGNQTHFIDIKGQADAQPQLHVHAEYAFPSLQNAEKRIAFAQDDFAVFQLNSAAPADYIPAFLPSRYSFTRHQVEGKKLTVVGASPVYGDSDQTDGTLDITFRKARPTVGAGDGAERDAFREDEYRHNILYTNRLLCGGDSGSSITTRQRPATVLGVTSQGSNAQKGQCGGGDNSQENFNLFGAVNLENNPALVDILAHAGIDYLQNTVYISDTHYTGVFIDNPIEAQGRDARAVIDLKAISALSRSVKATVIGIRADGSFTKLGNRRLKSHRYQGTAELRLNQLDQYASLLVAFKPSRVDHGAEVSVNVIRQP</sequence>
<dbReference type="Proteomes" id="UP000305729">
    <property type="component" value="Chromosome 1"/>
</dbReference>
<dbReference type="SUPFAM" id="SSF50494">
    <property type="entry name" value="Trypsin-like serine proteases"/>
    <property type="match status" value="1"/>
</dbReference>
<dbReference type="PRINTS" id="PR00722">
    <property type="entry name" value="CHYMOTRYPSIN"/>
</dbReference>
<dbReference type="PANTHER" id="PTHR24260">
    <property type="match status" value="1"/>
</dbReference>
<dbReference type="PANTHER" id="PTHR24260:SF132">
    <property type="entry name" value="PEPTIDASE S1 DOMAIN-CONTAINING PROTEIN"/>
    <property type="match status" value="1"/>
</dbReference>
<keyword evidence="2" id="KW-0645">Protease</keyword>
<evidence type="ECO:0000313" key="3">
    <source>
        <dbReference type="Proteomes" id="UP000305729"/>
    </source>
</evidence>
<feature type="chain" id="PRO_5035228322" evidence="1">
    <location>
        <begin position="23"/>
        <end position="451"/>
    </location>
</feature>
<dbReference type="PROSITE" id="PS50240">
    <property type="entry name" value="TRYPSIN_DOM"/>
    <property type="match status" value="1"/>
</dbReference>
<keyword evidence="1" id="KW-0732">Signal</keyword>
<keyword evidence="2" id="KW-0378">Hydrolase</keyword>
<evidence type="ECO:0000313" key="2">
    <source>
        <dbReference type="EMBL" id="QPB84986.1"/>
    </source>
</evidence>
<dbReference type="InterPro" id="IPR043504">
    <property type="entry name" value="Peptidase_S1_PA_chymotrypsin"/>
</dbReference>
<dbReference type="InterPro" id="IPR001314">
    <property type="entry name" value="Peptidase_S1A"/>
</dbReference>
<dbReference type="InterPro" id="IPR018114">
    <property type="entry name" value="TRYPSIN_HIS"/>
</dbReference>
<evidence type="ECO:0000256" key="1">
    <source>
        <dbReference type="SAM" id="SignalP"/>
    </source>
</evidence>
<dbReference type="InterPro" id="IPR001254">
    <property type="entry name" value="Trypsin_dom"/>
</dbReference>
<dbReference type="PROSITE" id="PS00134">
    <property type="entry name" value="TRYPSIN_HIS"/>
    <property type="match status" value="1"/>
</dbReference>
<dbReference type="GO" id="GO:0006508">
    <property type="term" value="P:proteolysis"/>
    <property type="evidence" value="ECO:0007669"/>
    <property type="project" value="UniProtKB-KW"/>
</dbReference>
<dbReference type="InterPro" id="IPR009003">
    <property type="entry name" value="Peptidase_S1_PA"/>
</dbReference>
<proteinExistence type="predicted"/>
<dbReference type="AlphaFoldDB" id="A0A5S3UXH6"/>
<protein>
    <submittedName>
        <fullName evidence="2">Trypsin-like serine protease</fullName>
    </submittedName>
</protein>
<gene>
    <name evidence="2" type="ORF">CWC22_019145</name>
</gene>
<dbReference type="Pfam" id="PF00089">
    <property type="entry name" value="Trypsin"/>
    <property type="match status" value="1"/>
</dbReference>
<feature type="signal peptide" evidence="1">
    <location>
        <begin position="1"/>
        <end position="22"/>
    </location>
</feature>
<name>A0A5S3UXH6_9GAMM</name>
<dbReference type="Gene3D" id="2.40.10.10">
    <property type="entry name" value="Trypsin-like serine proteases"/>
    <property type="match status" value="1"/>
</dbReference>
<accession>A0A5S3UXH6</accession>
<organism evidence="2 3">
    <name type="scientific">Pseudoalteromonas rubra</name>
    <dbReference type="NCBI Taxonomy" id="43658"/>
    <lineage>
        <taxon>Bacteria</taxon>
        <taxon>Pseudomonadati</taxon>
        <taxon>Pseudomonadota</taxon>
        <taxon>Gammaproteobacteria</taxon>
        <taxon>Alteromonadales</taxon>
        <taxon>Pseudoalteromonadaceae</taxon>
        <taxon>Pseudoalteromonas</taxon>
    </lineage>
</organism>
<dbReference type="GO" id="GO:0004252">
    <property type="term" value="F:serine-type endopeptidase activity"/>
    <property type="evidence" value="ECO:0007669"/>
    <property type="project" value="InterPro"/>
</dbReference>
<dbReference type="InterPro" id="IPR051333">
    <property type="entry name" value="CLIP_Serine_Protease"/>
</dbReference>
<dbReference type="RefSeq" id="WP_138538087.1">
    <property type="nucleotide sequence ID" value="NZ_CP045429.1"/>
</dbReference>
<dbReference type="EMBL" id="CP045429">
    <property type="protein sequence ID" value="QPB84986.1"/>
    <property type="molecule type" value="Genomic_DNA"/>
</dbReference>
<reference evidence="2 3" key="1">
    <citation type="submission" date="2019-10" db="EMBL/GenBank/DDBJ databases">
        <title>Pseudoalteromonas rubra S4059.</title>
        <authorList>
            <person name="Paulsen S."/>
            <person name="Wang X."/>
        </authorList>
    </citation>
    <scope>NUCLEOTIDE SEQUENCE [LARGE SCALE GENOMIC DNA]</scope>
    <source>
        <strain evidence="2 3">S4059</strain>
    </source>
</reference>